<accession>A0A1H1DR42</accession>
<dbReference type="OrthoDB" id="3687522at2"/>
<dbReference type="RefSeq" id="WP_131815502.1">
    <property type="nucleotide sequence ID" value="NZ_FNKK01000002.1"/>
</dbReference>
<gene>
    <name evidence="3" type="ORF">SAMN04489764_2119</name>
</gene>
<feature type="compositionally biased region" description="Polar residues" evidence="1">
    <location>
        <begin position="52"/>
        <end position="61"/>
    </location>
</feature>
<reference evidence="3 4" key="1">
    <citation type="submission" date="2016-10" db="EMBL/GenBank/DDBJ databases">
        <authorList>
            <person name="de Groot N.N."/>
        </authorList>
    </citation>
    <scope>NUCLEOTIDE SEQUENCE [LARGE SCALE GENOMIC DNA]</scope>
    <source>
        <strain evidence="3 4">DSM 43794</strain>
    </source>
</reference>
<evidence type="ECO:0000313" key="4">
    <source>
        <dbReference type="Proteomes" id="UP000217103"/>
    </source>
</evidence>
<protein>
    <submittedName>
        <fullName evidence="3">Uncharacterized protein</fullName>
    </submittedName>
</protein>
<proteinExistence type="predicted"/>
<feature type="compositionally biased region" description="Low complexity" evidence="1">
    <location>
        <begin position="62"/>
        <end position="74"/>
    </location>
</feature>
<keyword evidence="2" id="KW-0812">Transmembrane</keyword>
<dbReference type="InterPro" id="IPR032710">
    <property type="entry name" value="NTF2-like_dom_sf"/>
</dbReference>
<keyword evidence="2" id="KW-0472">Membrane</keyword>
<sequence length="194" mass="21401">MSQPSRRHPSDRGGLASAVVIGSAFLSLAATVVLTLAPLTRPDVRTVADQPPQRSTGVSSEAATGADGQARTRAGARAAARDALAAYASGRYGRFHDLWSSAGKRLISRRDYVRLHERCPQPGEGTPFEIRKVTVFGDRAKVRAARGRSTYIFEFVYQREAWRYVPTARQRREYARDVAEIIAARRDAGRCGRR</sequence>
<dbReference type="Proteomes" id="UP000217103">
    <property type="component" value="Unassembled WGS sequence"/>
</dbReference>
<organism evidence="3 4">
    <name type="scientific">Thermostaphylospora chromogena</name>
    <dbReference type="NCBI Taxonomy" id="35622"/>
    <lineage>
        <taxon>Bacteria</taxon>
        <taxon>Bacillati</taxon>
        <taxon>Actinomycetota</taxon>
        <taxon>Actinomycetes</taxon>
        <taxon>Streptosporangiales</taxon>
        <taxon>Thermomonosporaceae</taxon>
        <taxon>Thermostaphylospora</taxon>
    </lineage>
</organism>
<dbReference type="AlphaFoldDB" id="A0A1H1DR42"/>
<evidence type="ECO:0000256" key="1">
    <source>
        <dbReference type="SAM" id="MobiDB-lite"/>
    </source>
</evidence>
<evidence type="ECO:0000313" key="3">
    <source>
        <dbReference type="EMBL" id="SDQ78749.1"/>
    </source>
</evidence>
<name>A0A1H1DR42_9ACTN</name>
<evidence type="ECO:0000256" key="2">
    <source>
        <dbReference type="SAM" id="Phobius"/>
    </source>
</evidence>
<dbReference type="EMBL" id="FNKK01000002">
    <property type="protein sequence ID" value="SDQ78749.1"/>
    <property type="molecule type" value="Genomic_DNA"/>
</dbReference>
<keyword evidence="4" id="KW-1185">Reference proteome</keyword>
<dbReference type="SUPFAM" id="SSF54427">
    <property type="entry name" value="NTF2-like"/>
    <property type="match status" value="1"/>
</dbReference>
<feature type="region of interest" description="Disordered" evidence="1">
    <location>
        <begin position="45"/>
        <end position="74"/>
    </location>
</feature>
<keyword evidence="2" id="KW-1133">Transmembrane helix</keyword>
<feature type="transmembrane region" description="Helical" evidence="2">
    <location>
        <begin position="15"/>
        <end position="37"/>
    </location>
</feature>